<dbReference type="AlphaFoldDB" id="A0AA41W9F5"/>
<gene>
    <name evidence="1" type="ORF">NET02_00320</name>
</gene>
<dbReference type="RefSeq" id="WP_284055367.1">
    <property type="nucleotide sequence ID" value="NZ_JAMSLR010000001.1"/>
</dbReference>
<protein>
    <submittedName>
        <fullName evidence="1">Uncharacterized protein</fullName>
    </submittedName>
</protein>
<keyword evidence="2" id="KW-1185">Reference proteome</keyword>
<sequence>MFPSYLDFHRDIIGYDYAGRRITLTVWLWHTKIRQANPELIGRHLAVLNAFAARFCVMRDKTCSYRLCCYQEAR</sequence>
<accession>A0AA41W9F5</accession>
<reference evidence="1" key="1">
    <citation type="submission" date="2022-06" db="EMBL/GenBank/DDBJ databases">
        <title>CFH 74404 Thermomicrobiaceae sp.</title>
        <authorList>
            <person name="Ming H."/>
            <person name="Li W.-J."/>
            <person name="Zhao Z."/>
        </authorList>
    </citation>
    <scope>NUCLEOTIDE SEQUENCE</scope>
    <source>
        <strain evidence="1">CFH 74404</strain>
    </source>
</reference>
<dbReference type="Proteomes" id="UP001165306">
    <property type="component" value="Unassembled WGS sequence"/>
</dbReference>
<organism evidence="1 2">
    <name type="scientific">Thermalbibacter longus</name>
    <dbReference type="NCBI Taxonomy" id="2951981"/>
    <lineage>
        <taxon>Bacteria</taxon>
        <taxon>Pseudomonadati</taxon>
        <taxon>Thermomicrobiota</taxon>
        <taxon>Thermomicrobia</taxon>
        <taxon>Thermomicrobiales</taxon>
        <taxon>Thermomicrobiaceae</taxon>
        <taxon>Thermalbibacter</taxon>
    </lineage>
</organism>
<dbReference type="EMBL" id="JAMSLR010000001">
    <property type="protein sequence ID" value="MCM8747582.1"/>
    <property type="molecule type" value="Genomic_DNA"/>
</dbReference>
<evidence type="ECO:0000313" key="2">
    <source>
        <dbReference type="Proteomes" id="UP001165306"/>
    </source>
</evidence>
<comment type="caution">
    <text evidence="1">The sequence shown here is derived from an EMBL/GenBank/DDBJ whole genome shotgun (WGS) entry which is preliminary data.</text>
</comment>
<name>A0AA41W9F5_9BACT</name>
<proteinExistence type="predicted"/>
<evidence type="ECO:0000313" key="1">
    <source>
        <dbReference type="EMBL" id="MCM8747582.1"/>
    </source>
</evidence>